<accession>A0A4Q7YXB8</accession>
<keyword evidence="3" id="KW-0675">Receptor</keyword>
<keyword evidence="4" id="KW-1185">Reference proteome</keyword>
<proteinExistence type="predicted"/>
<dbReference type="Proteomes" id="UP000292958">
    <property type="component" value="Unassembled WGS sequence"/>
</dbReference>
<dbReference type="SUPFAM" id="SSF56935">
    <property type="entry name" value="Porins"/>
    <property type="match status" value="1"/>
</dbReference>
<feature type="domain" description="TonB-dependent transporter Oar-like beta-barrel" evidence="2">
    <location>
        <begin position="241"/>
        <end position="363"/>
    </location>
</feature>
<dbReference type="Pfam" id="PF13620">
    <property type="entry name" value="CarboxypepD_reg"/>
    <property type="match status" value="1"/>
</dbReference>
<reference evidence="3 4" key="1">
    <citation type="submission" date="2019-02" db="EMBL/GenBank/DDBJ databases">
        <title>Genomic Encyclopedia of Archaeal and Bacterial Type Strains, Phase II (KMG-II): from individual species to whole genera.</title>
        <authorList>
            <person name="Goeker M."/>
        </authorList>
    </citation>
    <scope>NUCLEOTIDE SEQUENCE [LARGE SCALE GENOMIC DNA]</scope>
    <source>
        <strain evidence="3 4">DSM 18101</strain>
    </source>
</reference>
<dbReference type="InterPro" id="IPR008969">
    <property type="entry name" value="CarboxyPept-like_regulatory"/>
</dbReference>
<dbReference type="SUPFAM" id="SSF49464">
    <property type="entry name" value="Carboxypeptidase regulatory domain-like"/>
    <property type="match status" value="1"/>
</dbReference>
<organism evidence="3 4">
    <name type="scientific">Edaphobacter modestus</name>
    <dbReference type="NCBI Taxonomy" id="388466"/>
    <lineage>
        <taxon>Bacteria</taxon>
        <taxon>Pseudomonadati</taxon>
        <taxon>Acidobacteriota</taxon>
        <taxon>Terriglobia</taxon>
        <taxon>Terriglobales</taxon>
        <taxon>Acidobacteriaceae</taxon>
        <taxon>Edaphobacter</taxon>
    </lineage>
</organism>
<dbReference type="RefSeq" id="WP_130420164.1">
    <property type="nucleotide sequence ID" value="NZ_SHKW01000001.1"/>
</dbReference>
<feature type="signal peptide" evidence="1">
    <location>
        <begin position="1"/>
        <end position="20"/>
    </location>
</feature>
<dbReference type="AlphaFoldDB" id="A0A4Q7YXB8"/>
<evidence type="ECO:0000256" key="1">
    <source>
        <dbReference type="SAM" id="SignalP"/>
    </source>
</evidence>
<comment type="caution">
    <text evidence="3">The sequence shown here is derived from an EMBL/GenBank/DDBJ whole genome shotgun (WGS) entry which is preliminary data.</text>
</comment>
<dbReference type="Pfam" id="PF25183">
    <property type="entry name" value="OMP_b-brl_4"/>
    <property type="match status" value="1"/>
</dbReference>
<name>A0A4Q7YXB8_9BACT</name>
<gene>
    <name evidence="3" type="ORF">BDD14_3961</name>
</gene>
<evidence type="ECO:0000313" key="3">
    <source>
        <dbReference type="EMBL" id="RZU42390.1"/>
    </source>
</evidence>
<dbReference type="OrthoDB" id="97893at2"/>
<keyword evidence="1" id="KW-0732">Signal</keyword>
<evidence type="ECO:0000313" key="4">
    <source>
        <dbReference type="Proteomes" id="UP000292958"/>
    </source>
</evidence>
<evidence type="ECO:0000259" key="2">
    <source>
        <dbReference type="Pfam" id="PF25183"/>
    </source>
</evidence>
<dbReference type="Gene3D" id="2.60.40.1120">
    <property type="entry name" value="Carboxypeptidase-like, regulatory domain"/>
    <property type="match status" value="1"/>
</dbReference>
<dbReference type="EMBL" id="SHKW01000001">
    <property type="protein sequence ID" value="RZU42390.1"/>
    <property type="molecule type" value="Genomic_DNA"/>
</dbReference>
<sequence length="374" mass="39985">MKHALLFCLLACLLVLPAREAFGQAASATTLVGTITDNSGAAVSNANVVAVQNATKVTYKGQTTATGAYSLPYVDIGTYTITVEAPGFQKFTRTEIEVQINQTVRTDFNLVLGSVTEEVTVSSATPPIATDDAAIVQTLETEAISSLPVAGHDTLKLALTTAGVIQSGDVTVGDPPGESFAGPGQRGEQNDVSFDGVTMLNTIHRTVNFPPSPDAIQEVRVQTGTYSAQYGTYLGVHINAISKSGGNQLHGVVSESIRNDAFNTHGRFDAPGSKKTPLRQNQYGAEIDGPIVLPHVYDGRDKSFFMFDYQVRRQTSSTSQLFTVLTSAERRGDFSALSTHLSDPVDPTCIVGNVIQQRCIDPHSIVDRQRFAQS</sequence>
<dbReference type="InterPro" id="IPR057601">
    <property type="entry name" value="Oar-like_b-barrel"/>
</dbReference>
<feature type="chain" id="PRO_5020686104" evidence="1">
    <location>
        <begin position="21"/>
        <end position="374"/>
    </location>
</feature>
<protein>
    <submittedName>
        <fullName evidence="3">TonB-dependent receptor-like protein</fullName>
    </submittedName>
</protein>